<dbReference type="SMART" id="SM00052">
    <property type="entry name" value="EAL"/>
    <property type="match status" value="1"/>
</dbReference>
<evidence type="ECO:0000313" key="3">
    <source>
        <dbReference type="Proteomes" id="UP001520878"/>
    </source>
</evidence>
<feature type="domain" description="EAL" evidence="1">
    <location>
        <begin position="106"/>
        <end position="361"/>
    </location>
</feature>
<sequence>MWCADCESVEDYFFDQTYFWFFLPTTESFGKLAAMCGDSGLEATQQPKNTICVNVQNSHIGTFLTSLNGCLAGPEFGKAKVTTTQTSAMPDIEAMSRMTTAEVLVRRYQAQWIRAAMENDSYQSWYQPIVHADSSQDELRIFGHEALFRLFDENQQVMPPGMVFPLAEQSDLLYSLDLIARRSAVEHAARGGLKEKIFINFNPSSIYDPAYCLRSTAAAINELGLKTENIVFELTETHKARDMNHLKGILSFYRSSGFAIALDDIGSGWSGLNLMAQLRPDFVKIDMELVQGIDTNMFKQNIVKHLIQLAHDNRIQVIAEGIETAEEAALLRELNADFLQGFYFAKPAPVTDRLSGRQNDEISRGVRPLSQAAKTMAKV</sequence>
<dbReference type="Proteomes" id="UP001520878">
    <property type="component" value="Unassembled WGS sequence"/>
</dbReference>
<proteinExistence type="predicted"/>
<dbReference type="Pfam" id="PF00563">
    <property type="entry name" value="EAL"/>
    <property type="match status" value="1"/>
</dbReference>
<dbReference type="Gene3D" id="3.20.20.450">
    <property type="entry name" value="EAL domain"/>
    <property type="match status" value="1"/>
</dbReference>
<dbReference type="SUPFAM" id="SSF141868">
    <property type="entry name" value="EAL domain-like"/>
    <property type="match status" value="1"/>
</dbReference>
<dbReference type="PROSITE" id="PS50883">
    <property type="entry name" value="EAL"/>
    <property type="match status" value="1"/>
</dbReference>
<reference evidence="2 3" key="1">
    <citation type="submission" date="2021-10" db="EMBL/GenBank/DDBJ databases">
        <title>Draft genome of Aestuariibacter halophilus JC2043.</title>
        <authorList>
            <person name="Emsley S.A."/>
            <person name="Pfannmuller K.M."/>
            <person name="Ushijima B."/>
            <person name="Saw J.H."/>
            <person name="Videau P."/>
        </authorList>
    </citation>
    <scope>NUCLEOTIDE SEQUENCE [LARGE SCALE GENOMIC DNA]</scope>
    <source>
        <strain evidence="2 3">JC2043</strain>
    </source>
</reference>
<name>A0ABS8GB09_9ALTE</name>
<evidence type="ECO:0000259" key="1">
    <source>
        <dbReference type="PROSITE" id="PS50883"/>
    </source>
</evidence>
<accession>A0ABS8GB09</accession>
<dbReference type="PANTHER" id="PTHR33121">
    <property type="entry name" value="CYCLIC DI-GMP PHOSPHODIESTERASE PDEF"/>
    <property type="match status" value="1"/>
</dbReference>
<dbReference type="InterPro" id="IPR001633">
    <property type="entry name" value="EAL_dom"/>
</dbReference>
<gene>
    <name evidence="2" type="ORF">LJ739_16055</name>
</gene>
<dbReference type="InterPro" id="IPR035919">
    <property type="entry name" value="EAL_sf"/>
</dbReference>
<dbReference type="InterPro" id="IPR050706">
    <property type="entry name" value="Cyclic-di-GMP_PDE-like"/>
</dbReference>
<dbReference type="PANTHER" id="PTHR33121:SF15">
    <property type="entry name" value="BLUE LIGHT- AND TEMPERATURE-REGULATED ANTIREPRESSOR BLUF"/>
    <property type="match status" value="1"/>
</dbReference>
<dbReference type="EMBL" id="JAJEWP010000006">
    <property type="protein sequence ID" value="MCC2617765.1"/>
    <property type="molecule type" value="Genomic_DNA"/>
</dbReference>
<comment type="caution">
    <text evidence="2">The sequence shown here is derived from an EMBL/GenBank/DDBJ whole genome shotgun (WGS) entry which is preliminary data.</text>
</comment>
<organism evidence="2 3">
    <name type="scientific">Fluctibacter halophilus</name>
    <dbReference type="NCBI Taxonomy" id="226011"/>
    <lineage>
        <taxon>Bacteria</taxon>
        <taxon>Pseudomonadati</taxon>
        <taxon>Pseudomonadota</taxon>
        <taxon>Gammaproteobacteria</taxon>
        <taxon>Alteromonadales</taxon>
        <taxon>Alteromonadaceae</taxon>
        <taxon>Fluctibacter</taxon>
    </lineage>
</organism>
<keyword evidence="3" id="KW-1185">Reference proteome</keyword>
<evidence type="ECO:0000313" key="2">
    <source>
        <dbReference type="EMBL" id="MCC2617765.1"/>
    </source>
</evidence>
<protein>
    <submittedName>
        <fullName evidence="2">EAL domain-containing protein</fullName>
    </submittedName>
</protein>
<dbReference type="CDD" id="cd01948">
    <property type="entry name" value="EAL"/>
    <property type="match status" value="1"/>
</dbReference>
<dbReference type="RefSeq" id="WP_229162133.1">
    <property type="nucleotide sequence ID" value="NZ_JAJEWP010000006.1"/>
</dbReference>